<dbReference type="EMBL" id="SMRP01000056">
    <property type="protein sequence ID" value="TDG16818.1"/>
    <property type="molecule type" value="Genomic_DNA"/>
</dbReference>
<evidence type="ECO:0000313" key="2">
    <source>
        <dbReference type="Proteomes" id="UP000295722"/>
    </source>
</evidence>
<dbReference type="Proteomes" id="UP000295722">
    <property type="component" value="Unassembled WGS sequence"/>
</dbReference>
<keyword evidence="2" id="KW-1185">Reference proteome</keyword>
<name>A0A4R5LXL9_9BURK</name>
<dbReference type="InterPro" id="IPR021947">
    <property type="entry name" value="DUF3564"/>
</dbReference>
<dbReference type="RefSeq" id="WP_133200264.1">
    <property type="nucleotide sequence ID" value="NZ_JBHUCW010000007.1"/>
</dbReference>
<dbReference type="AlphaFoldDB" id="A0A4R5LXL9"/>
<reference evidence="1 2" key="1">
    <citation type="submission" date="2019-03" db="EMBL/GenBank/DDBJ databases">
        <title>Paraburkholderia sp. 4M-K11, isolated from subtropical forest soil.</title>
        <authorList>
            <person name="Gao Z.-H."/>
            <person name="Qiu L.-H."/>
        </authorList>
    </citation>
    <scope>NUCLEOTIDE SEQUENCE [LARGE SCALE GENOMIC DNA]</scope>
    <source>
        <strain evidence="1 2">4M-K11</strain>
    </source>
</reference>
<gene>
    <name evidence="1" type="ORF">EYW47_39740</name>
</gene>
<protein>
    <submittedName>
        <fullName evidence="1">DUF3564 family protein</fullName>
    </submittedName>
</protein>
<sequence>MRLTILIKCPEWTVNPDFALVWLDTREKRWSRESHQGVDLPAWGELQESDGQTVLCAPASDRPLCTISGLSVTRRQEISATQGQAIWPSSVVQTQRPGHWRLQAVDHESIVAADSLFAGHRELRSRRH</sequence>
<organism evidence="1 2">
    <name type="scientific">Paraburkholderia silviterrae</name>
    <dbReference type="NCBI Taxonomy" id="2528715"/>
    <lineage>
        <taxon>Bacteria</taxon>
        <taxon>Pseudomonadati</taxon>
        <taxon>Pseudomonadota</taxon>
        <taxon>Betaproteobacteria</taxon>
        <taxon>Burkholderiales</taxon>
        <taxon>Burkholderiaceae</taxon>
        <taxon>Paraburkholderia</taxon>
    </lineage>
</organism>
<comment type="caution">
    <text evidence="1">The sequence shown here is derived from an EMBL/GenBank/DDBJ whole genome shotgun (WGS) entry which is preliminary data.</text>
</comment>
<dbReference type="OrthoDB" id="9130024at2"/>
<accession>A0A4R5LXL9</accession>
<proteinExistence type="predicted"/>
<dbReference type="Pfam" id="PF12087">
    <property type="entry name" value="DUF3564"/>
    <property type="match status" value="1"/>
</dbReference>
<evidence type="ECO:0000313" key="1">
    <source>
        <dbReference type="EMBL" id="TDG16818.1"/>
    </source>
</evidence>